<keyword evidence="2" id="KW-0813">Transport</keyword>
<keyword evidence="3 5" id="KW-0732">Signal</keyword>
<accession>A0A0A5FYG3</accession>
<evidence type="ECO:0000256" key="1">
    <source>
        <dbReference type="ARBA" id="ARBA00005695"/>
    </source>
</evidence>
<dbReference type="InterPro" id="IPR030678">
    <property type="entry name" value="Peptide/Ni-bd"/>
</dbReference>
<dbReference type="eggNOG" id="COG0747">
    <property type="taxonomic scope" value="Bacteria"/>
</dbReference>
<dbReference type="Gene3D" id="3.40.190.10">
    <property type="entry name" value="Periplasmic binding protein-like II"/>
    <property type="match status" value="1"/>
</dbReference>
<reference evidence="7 8" key="1">
    <citation type="submission" date="2013-08" db="EMBL/GenBank/DDBJ databases">
        <authorList>
            <person name="Huang J."/>
            <person name="Wang G."/>
        </authorList>
    </citation>
    <scope>NUCLEOTIDE SEQUENCE [LARGE SCALE GENOMIC DNA]</scope>
    <source>
        <strain evidence="7 8">BH030004</strain>
    </source>
</reference>
<dbReference type="PIRSF" id="PIRSF002741">
    <property type="entry name" value="MppA"/>
    <property type="match status" value="1"/>
</dbReference>
<dbReference type="InterPro" id="IPR039424">
    <property type="entry name" value="SBP_5"/>
</dbReference>
<proteinExistence type="inferred from homology"/>
<dbReference type="OrthoDB" id="9796817at2"/>
<dbReference type="Gene3D" id="3.10.105.10">
    <property type="entry name" value="Dipeptide-binding Protein, Domain 3"/>
    <property type="match status" value="1"/>
</dbReference>
<dbReference type="GO" id="GO:0042597">
    <property type="term" value="C:periplasmic space"/>
    <property type="evidence" value="ECO:0007669"/>
    <property type="project" value="UniProtKB-ARBA"/>
</dbReference>
<comment type="caution">
    <text evidence="7">The sequence shown here is derived from an EMBL/GenBank/DDBJ whole genome shotgun (WGS) entry which is preliminary data.</text>
</comment>
<sequence length="592" mass="66677">MKNKSFLWLMAMVLMLSLFLAACNSEQTEGETPGDGEKTSDNGGSDSDDSSDSGSDGSDDQASDEPTQGGTLTYAIDSEPEGILNMAFYGTATDAEIMGFMVDGLYTFDENLKAEPNLATWETEDNKTFTFKFEEGVKWHNGDELIVDDWIFALETLAHPDYEGPRYANVKTIEGAAAFHEGEADSISGIEKISDYEVKVTFDKARVNNLVNVWSYPMNKKRWEGVPVKDMLGHEFTRTKPIGTGPFKMGKVVPGESYEFIANEDYWKGAPNLDKIIVKVIDNKTVVGALQNGDVDMVPVHPTLGKQVEKMENVDLVTYPGLSYYYVGFKLGVFDNEQKKVVEEKEKYANLKLRQAMYHAINREEWIEAFFQGYGSKVNGPVPSAHWISADESELKDYPYDPEKAKNLLDEAGYVDTNGDGFREDPNGDEFVVKFSHYASSNPTFESRAKALTQYWNQVGLQTELQMIEASLYYDKIEKDSDDIEVFYGGWSTGADPDPSALWKSDMLWNFPRWVNEESDKLLEDAIDIEVVGTDSAKRKKLYSEWQQIVNQELPMLFITELQETQGVNKRVGGVEYDVSGSNNPNEWFIKQ</sequence>
<dbReference type="InterPro" id="IPR000914">
    <property type="entry name" value="SBP_5_dom"/>
</dbReference>
<feature type="chain" id="PRO_5039584390" evidence="5">
    <location>
        <begin position="23"/>
        <end position="592"/>
    </location>
</feature>
<evidence type="ECO:0000256" key="4">
    <source>
        <dbReference type="SAM" id="MobiDB-lite"/>
    </source>
</evidence>
<organism evidence="7 8">
    <name type="scientific">Pontibacillus marinus BH030004 = DSM 16465</name>
    <dbReference type="NCBI Taxonomy" id="1385511"/>
    <lineage>
        <taxon>Bacteria</taxon>
        <taxon>Bacillati</taxon>
        <taxon>Bacillota</taxon>
        <taxon>Bacilli</taxon>
        <taxon>Bacillales</taxon>
        <taxon>Bacillaceae</taxon>
        <taxon>Pontibacillus</taxon>
    </lineage>
</organism>
<gene>
    <name evidence="7" type="ORF">N783_20815</name>
</gene>
<feature type="signal peptide" evidence="5">
    <location>
        <begin position="1"/>
        <end position="22"/>
    </location>
</feature>
<keyword evidence="8" id="KW-1185">Reference proteome</keyword>
<evidence type="ECO:0000256" key="3">
    <source>
        <dbReference type="ARBA" id="ARBA00022729"/>
    </source>
</evidence>
<dbReference type="GO" id="GO:0015833">
    <property type="term" value="P:peptide transport"/>
    <property type="evidence" value="ECO:0007669"/>
    <property type="project" value="TreeGrafter"/>
</dbReference>
<dbReference type="NCBIfam" id="NF045467">
    <property type="entry name" value="Opp4A"/>
    <property type="match status" value="1"/>
</dbReference>
<dbReference type="Gene3D" id="3.90.76.10">
    <property type="entry name" value="Dipeptide-binding Protein, Domain 1"/>
    <property type="match status" value="1"/>
</dbReference>
<dbReference type="AlphaFoldDB" id="A0A0A5FYG3"/>
<dbReference type="PROSITE" id="PS51257">
    <property type="entry name" value="PROKAR_LIPOPROTEIN"/>
    <property type="match status" value="1"/>
</dbReference>
<dbReference type="InterPro" id="IPR050034">
    <property type="entry name" value="Opp4A"/>
</dbReference>
<feature type="domain" description="Solute-binding protein family 5" evidence="6">
    <location>
        <begin position="115"/>
        <end position="503"/>
    </location>
</feature>
<comment type="similarity">
    <text evidence="1">Belongs to the bacterial solute-binding protein 5 family.</text>
</comment>
<evidence type="ECO:0000313" key="8">
    <source>
        <dbReference type="Proteomes" id="UP000030403"/>
    </source>
</evidence>
<evidence type="ECO:0000256" key="2">
    <source>
        <dbReference type="ARBA" id="ARBA00022448"/>
    </source>
</evidence>
<dbReference type="SUPFAM" id="SSF53850">
    <property type="entry name" value="Periplasmic binding protein-like II"/>
    <property type="match status" value="1"/>
</dbReference>
<dbReference type="Pfam" id="PF00496">
    <property type="entry name" value="SBP_bac_5"/>
    <property type="match status" value="1"/>
</dbReference>
<dbReference type="GO" id="GO:0043190">
    <property type="term" value="C:ATP-binding cassette (ABC) transporter complex"/>
    <property type="evidence" value="ECO:0007669"/>
    <property type="project" value="InterPro"/>
</dbReference>
<evidence type="ECO:0000313" key="7">
    <source>
        <dbReference type="EMBL" id="KGX83863.1"/>
    </source>
</evidence>
<dbReference type="PANTHER" id="PTHR30290:SF9">
    <property type="entry name" value="OLIGOPEPTIDE-BINDING PROTEIN APPA"/>
    <property type="match status" value="1"/>
</dbReference>
<dbReference type="STRING" id="1385511.GCA_000425225_04076"/>
<evidence type="ECO:0000256" key="5">
    <source>
        <dbReference type="SAM" id="SignalP"/>
    </source>
</evidence>
<feature type="compositionally biased region" description="Acidic residues" evidence="4">
    <location>
        <begin position="46"/>
        <end position="63"/>
    </location>
</feature>
<dbReference type="PANTHER" id="PTHR30290">
    <property type="entry name" value="PERIPLASMIC BINDING COMPONENT OF ABC TRANSPORTER"/>
    <property type="match status" value="1"/>
</dbReference>
<feature type="region of interest" description="Disordered" evidence="4">
    <location>
        <begin position="26"/>
        <end position="73"/>
    </location>
</feature>
<name>A0A0A5FYG3_9BACI</name>
<dbReference type="GO" id="GO:1904680">
    <property type="term" value="F:peptide transmembrane transporter activity"/>
    <property type="evidence" value="ECO:0007669"/>
    <property type="project" value="TreeGrafter"/>
</dbReference>
<dbReference type="EMBL" id="AVPF01000078">
    <property type="protein sequence ID" value="KGX83863.1"/>
    <property type="molecule type" value="Genomic_DNA"/>
</dbReference>
<dbReference type="Proteomes" id="UP000030403">
    <property type="component" value="Unassembled WGS sequence"/>
</dbReference>
<dbReference type="RefSeq" id="WP_027447556.1">
    <property type="nucleotide sequence ID" value="NZ_AULJ01000070.1"/>
</dbReference>
<protein>
    <submittedName>
        <fullName evidence="7">Peptide ABC transporter substrate-binding protein</fullName>
    </submittedName>
</protein>
<evidence type="ECO:0000259" key="6">
    <source>
        <dbReference type="Pfam" id="PF00496"/>
    </source>
</evidence>